<keyword evidence="3 5" id="KW-0342">GTP-binding</keyword>
<feature type="binding site" evidence="5">
    <location>
        <begin position="88"/>
        <end position="95"/>
    </location>
    <ligand>
        <name>GTP</name>
        <dbReference type="ChEBI" id="CHEBI:37565"/>
    </ligand>
</feature>
<dbReference type="Ensembl" id="ENSDCDT00010026383.1">
    <property type="protein sequence ID" value="ENSDCDP00010022312.1"/>
    <property type="gene ID" value="ENSDCDG00010012896.1"/>
</dbReference>
<dbReference type="FunFam" id="3.40.50.300:FF:000934">
    <property type="entry name" value="ADP-ribosylation factor-like 15 isoform X1"/>
    <property type="match status" value="1"/>
</dbReference>
<dbReference type="InterPro" id="IPR042292">
    <property type="entry name" value="ARL15"/>
</dbReference>
<keyword evidence="2 5" id="KW-0547">Nucleotide-binding</keyword>
<dbReference type="InterPro" id="IPR006689">
    <property type="entry name" value="Small_GTPase_ARF/SAR"/>
</dbReference>
<feature type="binding site" evidence="6">
    <location>
        <position position="95"/>
    </location>
    <ligand>
        <name>Mg(2+)</name>
        <dbReference type="ChEBI" id="CHEBI:18420"/>
    </ligand>
</feature>
<feature type="binding site" evidence="5">
    <location>
        <begin position="191"/>
        <end position="194"/>
    </location>
    <ligand>
        <name>GTP</name>
        <dbReference type="ChEBI" id="CHEBI:37565"/>
    </ligand>
</feature>
<dbReference type="Pfam" id="PF00025">
    <property type="entry name" value="Arf"/>
    <property type="match status" value="1"/>
</dbReference>
<feature type="binding site" evidence="6">
    <location>
        <position position="112"/>
    </location>
    <ligand>
        <name>Mg(2+)</name>
        <dbReference type="ChEBI" id="CHEBI:18420"/>
    </ligand>
</feature>
<dbReference type="PANTHER" id="PTHR46693:SF1">
    <property type="entry name" value="ADP-RIBOSYLATION FACTOR-LIKE PROTEIN 15"/>
    <property type="match status" value="1"/>
</dbReference>
<dbReference type="InterPro" id="IPR027417">
    <property type="entry name" value="P-loop_NTPase"/>
</dbReference>
<evidence type="ECO:0000256" key="1">
    <source>
        <dbReference type="ARBA" id="ARBA00010290"/>
    </source>
</evidence>
<dbReference type="AlphaFoldDB" id="A0AAY4BP76"/>
<keyword evidence="8" id="KW-1185">Reference proteome</keyword>
<dbReference type="PROSITE" id="PS51417">
    <property type="entry name" value="ARF"/>
    <property type="match status" value="1"/>
</dbReference>
<feature type="binding site" evidence="5">
    <location>
        <position position="134"/>
    </location>
    <ligand>
        <name>GTP</name>
        <dbReference type="ChEBI" id="CHEBI:37565"/>
    </ligand>
</feature>
<dbReference type="SMART" id="SM00178">
    <property type="entry name" value="SAR"/>
    <property type="match status" value="1"/>
</dbReference>
<reference evidence="7 8" key="1">
    <citation type="submission" date="2020-06" db="EMBL/GenBank/DDBJ databases">
        <authorList>
            <consortium name="Wellcome Sanger Institute Data Sharing"/>
        </authorList>
    </citation>
    <scope>NUCLEOTIDE SEQUENCE [LARGE SCALE GENOMIC DNA]</scope>
</reference>
<keyword evidence="6" id="KW-0460">Magnesium</keyword>
<evidence type="ECO:0000256" key="2">
    <source>
        <dbReference type="ARBA" id="ARBA00022741"/>
    </source>
</evidence>
<evidence type="ECO:0000256" key="5">
    <source>
        <dbReference type="PIRSR" id="PIRSR606689-1"/>
    </source>
</evidence>
<dbReference type="GeneTree" id="ENSGT00940000156244"/>
<dbReference type="SUPFAM" id="SSF52540">
    <property type="entry name" value="P-loop containing nucleoside triphosphate hydrolases"/>
    <property type="match status" value="1"/>
</dbReference>
<dbReference type="SMART" id="SM00177">
    <property type="entry name" value="ARF"/>
    <property type="match status" value="1"/>
</dbReference>
<evidence type="ECO:0000256" key="4">
    <source>
        <dbReference type="ARBA" id="ARBA00072404"/>
    </source>
</evidence>
<sequence length="253" mass="27423">MGKPGRVSSLAGDGGLFIPGCSLDSEACSAYQAGVVCLCGAGLLPGTMSEHIHLSLALCRIGFYTCLRALCCKAPPPPRPEFDVVCIGLTGTGKTHLLARLCSESTEGIVPTTGFNIKAVAFPNAILNVKELGGTDSIKKYWSRYYQGSQGVVFVVNSACSQAELETSRAELYSALQHPQLCTLPFLILANQQDRPDARSAHQIKKYFELETLARGKSWILEACTTENMETVKLIFGQFISLLEEKEQEPSRI</sequence>
<reference evidence="7" key="3">
    <citation type="submission" date="2025-09" db="UniProtKB">
        <authorList>
            <consortium name="Ensembl"/>
        </authorList>
    </citation>
    <scope>IDENTIFICATION</scope>
</reference>
<reference evidence="7" key="2">
    <citation type="submission" date="2025-08" db="UniProtKB">
        <authorList>
            <consortium name="Ensembl"/>
        </authorList>
    </citation>
    <scope>IDENTIFICATION</scope>
</reference>
<evidence type="ECO:0000313" key="7">
    <source>
        <dbReference type="Ensembl" id="ENSDCDP00010022312.1"/>
    </source>
</evidence>
<dbReference type="GO" id="GO:0005525">
    <property type="term" value="F:GTP binding"/>
    <property type="evidence" value="ECO:0007669"/>
    <property type="project" value="UniProtKB-KW"/>
</dbReference>
<comment type="similarity">
    <text evidence="1">Belongs to the small GTPase superfamily. Arf family.</text>
</comment>
<dbReference type="GeneID" id="114799058"/>
<protein>
    <recommendedName>
        <fullName evidence="4">ADP-ribosylation factor-like protein 15</fullName>
    </recommendedName>
</protein>
<dbReference type="GO" id="GO:0046872">
    <property type="term" value="F:metal ion binding"/>
    <property type="evidence" value="ECO:0007669"/>
    <property type="project" value="UniProtKB-KW"/>
</dbReference>
<dbReference type="RefSeq" id="XP_028851045.1">
    <property type="nucleotide sequence ID" value="XM_028995212.1"/>
</dbReference>
<organism evidence="7 8">
    <name type="scientific">Denticeps clupeoides</name>
    <name type="common">denticle herring</name>
    <dbReference type="NCBI Taxonomy" id="299321"/>
    <lineage>
        <taxon>Eukaryota</taxon>
        <taxon>Metazoa</taxon>
        <taxon>Chordata</taxon>
        <taxon>Craniata</taxon>
        <taxon>Vertebrata</taxon>
        <taxon>Euteleostomi</taxon>
        <taxon>Actinopterygii</taxon>
        <taxon>Neopterygii</taxon>
        <taxon>Teleostei</taxon>
        <taxon>Clupei</taxon>
        <taxon>Clupeiformes</taxon>
        <taxon>Denticipitoidei</taxon>
        <taxon>Denticipitidae</taxon>
        <taxon>Denticeps</taxon>
    </lineage>
</organism>
<evidence type="ECO:0000256" key="6">
    <source>
        <dbReference type="PIRSR" id="PIRSR606689-2"/>
    </source>
</evidence>
<proteinExistence type="inferred from homology"/>
<dbReference type="Gene3D" id="3.40.50.300">
    <property type="entry name" value="P-loop containing nucleotide triphosphate hydrolases"/>
    <property type="match status" value="1"/>
</dbReference>
<dbReference type="PANTHER" id="PTHR46693">
    <property type="entry name" value="ADP-RIBOSYLATION FACTOR-LIKE PROTEIN 15"/>
    <property type="match status" value="1"/>
</dbReference>
<dbReference type="GO" id="GO:0003924">
    <property type="term" value="F:GTPase activity"/>
    <property type="evidence" value="ECO:0007669"/>
    <property type="project" value="InterPro"/>
</dbReference>
<dbReference type="PRINTS" id="PR00328">
    <property type="entry name" value="SAR1GTPBP"/>
</dbReference>
<gene>
    <name evidence="7" type="primary">arl15a</name>
</gene>
<keyword evidence="6" id="KW-0479">Metal-binding</keyword>
<evidence type="ECO:0000313" key="8">
    <source>
        <dbReference type="Proteomes" id="UP000694580"/>
    </source>
</evidence>
<name>A0AAY4BP76_9TELE</name>
<evidence type="ECO:0000256" key="3">
    <source>
        <dbReference type="ARBA" id="ARBA00023134"/>
    </source>
</evidence>
<dbReference type="Proteomes" id="UP000694580">
    <property type="component" value="Chromosome 11"/>
</dbReference>
<accession>A0AAY4BP76</accession>